<accession>A0A1E3QE72</accession>
<reference evidence="1 2" key="1">
    <citation type="journal article" date="2016" name="Proc. Natl. Acad. Sci. U.S.A.">
        <title>Comparative genomics of biotechnologically important yeasts.</title>
        <authorList>
            <person name="Riley R."/>
            <person name="Haridas S."/>
            <person name="Wolfe K.H."/>
            <person name="Lopes M.R."/>
            <person name="Hittinger C.T."/>
            <person name="Goeker M."/>
            <person name="Salamov A.A."/>
            <person name="Wisecaver J.H."/>
            <person name="Long T.M."/>
            <person name="Calvey C.H."/>
            <person name="Aerts A.L."/>
            <person name="Barry K.W."/>
            <person name="Choi C."/>
            <person name="Clum A."/>
            <person name="Coughlan A.Y."/>
            <person name="Deshpande S."/>
            <person name="Douglass A.P."/>
            <person name="Hanson S.J."/>
            <person name="Klenk H.-P."/>
            <person name="LaButti K.M."/>
            <person name="Lapidus A."/>
            <person name="Lindquist E.A."/>
            <person name="Lipzen A.M."/>
            <person name="Meier-Kolthoff J.P."/>
            <person name="Ohm R.A."/>
            <person name="Otillar R.P."/>
            <person name="Pangilinan J.L."/>
            <person name="Peng Y."/>
            <person name="Rokas A."/>
            <person name="Rosa C.A."/>
            <person name="Scheuner C."/>
            <person name="Sibirny A.A."/>
            <person name="Slot J.C."/>
            <person name="Stielow J.B."/>
            <person name="Sun H."/>
            <person name="Kurtzman C.P."/>
            <person name="Blackwell M."/>
            <person name="Grigoriev I.V."/>
            <person name="Jeffries T.W."/>
        </authorList>
    </citation>
    <scope>NUCLEOTIDE SEQUENCE [LARGE SCALE GENOMIC DNA]</scope>
    <source>
        <strain evidence="1 2">NRRL Y-11557</strain>
    </source>
</reference>
<dbReference type="Proteomes" id="UP000094385">
    <property type="component" value="Unassembled WGS sequence"/>
</dbReference>
<protein>
    <submittedName>
        <fullName evidence="1">Uncharacterized protein</fullName>
    </submittedName>
</protein>
<dbReference type="Pfam" id="PF11905">
    <property type="entry name" value="DUF3425"/>
    <property type="match status" value="1"/>
</dbReference>
<dbReference type="InterPro" id="IPR021833">
    <property type="entry name" value="DUF3425"/>
</dbReference>
<dbReference type="PANTHER" id="PTHR38116">
    <property type="entry name" value="CHROMOSOME 7, WHOLE GENOME SHOTGUN SEQUENCE"/>
    <property type="match status" value="1"/>
</dbReference>
<dbReference type="EMBL" id="KV454290">
    <property type="protein sequence ID" value="ODQ75956.1"/>
    <property type="molecule type" value="Genomic_DNA"/>
</dbReference>
<dbReference type="OrthoDB" id="2245989at2759"/>
<gene>
    <name evidence="1" type="ORF">LIPSTDRAFT_49086</name>
</gene>
<evidence type="ECO:0000313" key="2">
    <source>
        <dbReference type="Proteomes" id="UP000094385"/>
    </source>
</evidence>
<evidence type="ECO:0000313" key="1">
    <source>
        <dbReference type="EMBL" id="ODQ75956.1"/>
    </source>
</evidence>
<organism evidence="1 2">
    <name type="scientific">Lipomyces starkeyi NRRL Y-11557</name>
    <dbReference type="NCBI Taxonomy" id="675824"/>
    <lineage>
        <taxon>Eukaryota</taxon>
        <taxon>Fungi</taxon>
        <taxon>Dikarya</taxon>
        <taxon>Ascomycota</taxon>
        <taxon>Saccharomycotina</taxon>
        <taxon>Lipomycetes</taxon>
        <taxon>Lipomycetales</taxon>
        <taxon>Lipomycetaceae</taxon>
        <taxon>Lipomyces</taxon>
    </lineage>
</organism>
<keyword evidence="2" id="KW-1185">Reference proteome</keyword>
<dbReference type="PANTHER" id="PTHR38116:SF1">
    <property type="entry name" value="BZIP DOMAIN-CONTAINING PROTEIN"/>
    <property type="match status" value="1"/>
</dbReference>
<name>A0A1E3QE72_LIPST</name>
<sequence length="183" mass="21349">MARYETLAHRDYMLGSPRVDQLITLIQFNVFRALVSNTFTLGFTMEWLEEDAISPWNSSSFELNRAFCPTSLRPTMLQRTISHHPWIDLFPIPKMRDNLLLAGDSYDETALCNDLIDFCDVPNEKTGLIVWSDPWDPSGWEVSEVFLSKWAWVIKGCDEIVESTNYWRVKRGENMLFFKNLIT</sequence>
<dbReference type="AlphaFoldDB" id="A0A1E3QE72"/>
<proteinExistence type="predicted"/>